<evidence type="ECO:0000313" key="3">
    <source>
        <dbReference type="EMBL" id="KAL1841772.1"/>
    </source>
</evidence>
<organism evidence="3 4">
    <name type="scientific">Humicola insolens</name>
    <name type="common">Soft-rot fungus</name>
    <dbReference type="NCBI Taxonomy" id="85995"/>
    <lineage>
        <taxon>Eukaryota</taxon>
        <taxon>Fungi</taxon>
        <taxon>Dikarya</taxon>
        <taxon>Ascomycota</taxon>
        <taxon>Pezizomycotina</taxon>
        <taxon>Sordariomycetes</taxon>
        <taxon>Sordariomycetidae</taxon>
        <taxon>Sordariales</taxon>
        <taxon>Chaetomiaceae</taxon>
        <taxon>Mycothermus</taxon>
    </lineage>
</organism>
<keyword evidence="2" id="KW-1133">Transmembrane helix</keyword>
<protein>
    <recommendedName>
        <fullName evidence="5">Alpha-1,6-mannosyltransferase</fullName>
    </recommendedName>
</protein>
<dbReference type="InterPro" id="IPR029044">
    <property type="entry name" value="Nucleotide-diphossugar_trans"/>
</dbReference>
<comment type="similarity">
    <text evidence="1">Belongs to the glycosyltransferase 32 family.</text>
</comment>
<dbReference type="Proteomes" id="UP001583172">
    <property type="component" value="Unassembled WGS sequence"/>
</dbReference>
<gene>
    <name evidence="3" type="ORF">VTJ49DRAFT_6610</name>
</gene>
<dbReference type="PANTHER" id="PTHR31834">
    <property type="entry name" value="INITIATION-SPECIFIC ALPHA-1,6-MANNOSYLTRANSFERASE"/>
    <property type="match status" value="1"/>
</dbReference>
<accession>A0ABR3VJK0</accession>
<sequence>MIIQQDGASSPLATKFQFLHHVTSRRPRVYVLVGIAFLLVTVAVWTYGGLATGIDFITSLPHPADLLHHTTTNSTEAPTDNDWRHSKQRPVNAVGIPNKIWQILLPKKSSSEPFVANPKSLEDTPTWLALNPDYTYTLVGQKGGDEFVENNFGHEPRIVEAYRKMPNVGMKSDLLRYLLLWAQGGVYTDTDTVALKPIDVWVPEEMRDEVAVVVGIEFDRRDGPPWADILHWVQFCQWTIAAAPGHPVFGKMVHRVLDALDDLSAAHGVPIDQLKPSSFEVMNSTGPAAWSEVVFKQLQEYDTSLKEHKDLSFMTEPKLVGNILILTIDGFGMGQPHSNSTNDGTIPEAALVKHLFKGGWRGDAKRRRWIYEDYDLI</sequence>
<keyword evidence="2" id="KW-0812">Transmembrane</keyword>
<dbReference type="InterPro" id="IPR007577">
    <property type="entry name" value="GlycoTrfase_DXD_sugar-bd_CS"/>
</dbReference>
<dbReference type="SUPFAM" id="SSF53448">
    <property type="entry name" value="Nucleotide-diphospho-sugar transferases"/>
    <property type="match status" value="1"/>
</dbReference>
<evidence type="ECO:0008006" key="5">
    <source>
        <dbReference type="Google" id="ProtNLM"/>
    </source>
</evidence>
<reference evidence="3 4" key="1">
    <citation type="journal article" date="2024" name="Commun. Biol.">
        <title>Comparative genomic analysis of thermophilic fungi reveals convergent evolutionary adaptations and gene losses.</title>
        <authorList>
            <person name="Steindorff A.S."/>
            <person name="Aguilar-Pontes M.V."/>
            <person name="Robinson A.J."/>
            <person name="Andreopoulos B."/>
            <person name="LaButti K."/>
            <person name="Kuo A."/>
            <person name="Mondo S."/>
            <person name="Riley R."/>
            <person name="Otillar R."/>
            <person name="Haridas S."/>
            <person name="Lipzen A."/>
            <person name="Grimwood J."/>
            <person name="Schmutz J."/>
            <person name="Clum A."/>
            <person name="Reid I.D."/>
            <person name="Moisan M.C."/>
            <person name="Butler G."/>
            <person name="Nguyen T.T.M."/>
            <person name="Dewar K."/>
            <person name="Conant G."/>
            <person name="Drula E."/>
            <person name="Henrissat B."/>
            <person name="Hansel C."/>
            <person name="Singer S."/>
            <person name="Hutchinson M.I."/>
            <person name="de Vries R.P."/>
            <person name="Natvig D.O."/>
            <person name="Powell A.J."/>
            <person name="Tsang A."/>
            <person name="Grigoriev I.V."/>
        </authorList>
    </citation>
    <scope>NUCLEOTIDE SEQUENCE [LARGE SCALE GENOMIC DNA]</scope>
    <source>
        <strain evidence="3 4">CBS 620.91</strain>
    </source>
</reference>
<dbReference type="EMBL" id="JAZGSY010000064">
    <property type="protein sequence ID" value="KAL1841772.1"/>
    <property type="molecule type" value="Genomic_DNA"/>
</dbReference>
<comment type="caution">
    <text evidence="3">The sequence shown here is derived from an EMBL/GenBank/DDBJ whole genome shotgun (WGS) entry which is preliminary data.</text>
</comment>
<dbReference type="PANTHER" id="PTHR31834:SF8">
    <property type="entry name" value="TRANSFERASE, PUTATIVE (AFU_ORTHOLOGUE AFUA_6G14040)-RELATED"/>
    <property type="match status" value="1"/>
</dbReference>
<proteinExistence type="inferred from homology"/>
<feature type="transmembrane region" description="Helical" evidence="2">
    <location>
        <begin position="29"/>
        <end position="50"/>
    </location>
</feature>
<dbReference type="Pfam" id="PF04488">
    <property type="entry name" value="Gly_transf_sug"/>
    <property type="match status" value="1"/>
</dbReference>
<dbReference type="Gene3D" id="3.90.550.20">
    <property type="match status" value="1"/>
</dbReference>
<keyword evidence="4" id="KW-1185">Reference proteome</keyword>
<evidence type="ECO:0000256" key="1">
    <source>
        <dbReference type="ARBA" id="ARBA00009003"/>
    </source>
</evidence>
<evidence type="ECO:0000256" key="2">
    <source>
        <dbReference type="SAM" id="Phobius"/>
    </source>
</evidence>
<name>A0ABR3VJK0_HUMIN</name>
<evidence type="ECO:0000313" key="4">
    <source>
        <dbReference type="Proteomes" id="UP001583172"/>
    </source>
</evidence>
<keyword evidence="2" id="KW-0472">Membrane</keyword>
<dbReference type="InterPro" id="IPR039367">
    <property type="entry name" value="Och1-like"/>
</dbReference>